<dbReference type="PANTHER" id="PTHR30032">
    <property type="entry name" value="N-ACETYLMURAMOYL-L-ALANINE AMIDASE-RELATED"/>
    <property type="match status" value="1"/>
</dbReference>
<dbReference type="GO" id="GO:0030435">
    <property type="term" value="P:sporulation resulting in formation of a cellular spore"/>
    <property type="evidence" value="ECO:0007669"/>
    <property type="project" value="InterPro"/>
</dbReference>
<dbReference type="Pfam" id="PF08486">
    <property type="entry name" value="SpoIID"/>
    <property type="match status" value="1"/>
</dbReference>
<accession>A0A1D9GAV6</accession>
<reference evidence="3" key="1">
    <citation type="submission" date="2016-10" db="EMBL/GenBank/DDBJ databases">
        <title>Comparative genomics uncovers the prolific and rare metabolic potential of the cyanobacterial genus Moorea.</title>
        <authorList>
            <person name="Leao T."/>
            <person name="Castelao G."/>
            <person name="Korobeynikov A."/>
            <person name="Monroe E.A."/>
            <person name="Podell S."/>
            <person name="Glukhov E."/>
            <person name="Allen E."/>
            <person name="Gerwick W.H."/>
            <person name="Gerwick L."/>
        </authorList>
    </citation>
    <scope>NUCLEOTIDE SEQUENCE [LARGE SCALE GENOMIC DNA]</scope>
    <source>
        <strain evidence="3">JHB</strain>
    </source>
</reference>
<organism evidence="2 3">
    <name type="scientific">Moorena producens (strain JHB)</name>
    <dbReference type="NCBI Taxonomy" id="1454205"/>
    <lineage>
        <taxon>Bacteria</taxon>
        <taxon>Bacillati</taxon>
        <taxon>Cyanobacteriota</taxon>
        <taxon>Cyanophyceae</taxon>
        <taxon>Coleofasciculales</taxon>
        <taxon>Coleofasciculaceae</taxon>
        <taxon>Moorena</taxon>
    </lineage>
</organism>
<dbReference type="PANTHER" id="PTHR30032:SF4">
    <property type="entry name" value="AMIDASE ENHANCER"/>
    <property type="match status" value="1"/>
</dbReference>
<dbReference type="EMBL" id="CP017708">
    <property type="protein sequence ID" value="AOY84788.2"/>
    <property type="molecule type" value="Genomic_DNA"/>
</dbReference>
<dbReference type="InterPro" id="IPR013693">
    <property type="entry name" value="SpoIID/LytB_N"/>
</dbReference>
<dbReference type="GO" id="GO:0030288">
    <property type="term" value="C:outer membrane-bounded periplasmic space"/>
    <property type="evidence" value="ECO:0007669"/>
    <property type="project" value="TreeGrafter"/>
</dbReference>
<protein>
    <submittedName>
        <fullName evidence="2">SpoIID/LytB domain-containing protein</fullName>
    </submittedName>
</protein>
<evidence type="ECO:0000259" key="1">
    <source>
        <dbReference type="Pfam" id="PF08486"/>
    </source>
</evidence>
<dbReference type="InterPro" id="IPR013486">
    <property type="entry name" value="SpoIID/LytB"/>
</dbReference>
<name>A0A1D9GAV6_MOOP1</name>
<proteinExistence type="predicted"/>
<sequence length="383" mass="42366">MASKGFPIFIVSMLKSIIVLGGRHWWLSFLLWMVLIAPVQAALELRVAVEQGVKQVTLGSSTTAIVRDGTGQAVGNLNAMAGMTAETNGSGIKLGQWQGKSLWIEPKDNGYVWIGDRWYRGRTRLVSSDNKLTAVNHVDLEHYLYSVIGAEMSPSWPIEALKAQAVAARSYVLHQRSKSKSDIYDVGDTQRWQVYKGLNSETVTTHQAVNGTAGQIMTYGNKVILAVFHAASGGHTENVEDIWWSEPIPYLQGVPDYDQGTPVYQWTKSFSASQLSQKIPGVGNIIAMTPVERTPRGRVITLKVEGSRNTKTIKGKELRKILGLKSRLFTVSQTENGFQFNGRGYGHGLGLSQWGAYNLARRGLNYLQILSHYYSSAQLSQMD</sequence>
<evidence type="ECO:0000313" key="3">
    <source>
        <dbReference type="Proteomes" id="UP000176944"/>
    </source>
</evidence>
<gene>
    <name evidence="2" type="ORF">BJP36_20305</name>
</gene>
<dbReference type="InterPro" id="IPR051922">
    <property type="entry name" value="Bact_Sporulation_Assoc"/>
</dbReference>
<dbReference type="AlphaFoldDB" id="A0A1D9GAV6"/>
<feature type="domain" description="Sporulation stage II protein D amidase enhancer LytB N-terminal" evidence="1">
    <location>
        <begin position="129"/>
        <end position="219"/>
    </location>
</feature>
<dbReference type="NCBIfam" id="TIGR02669">
    <property type="entry name" value="SpoIID_LytB"/>
    <property type="match status" value="1"/>
</dbReference>
<evidence type="ECO:0000313" key="2">
    <source>
        <dbReference type="EMBL" id="AOY84788.2"/>
    </source>
</evidence>
<dbReference type="Proteomes" id="UP000176944">
    <property type="component" value="Chromosome"/>
</dbReference>